<dbReference type="PANTHER" id="PTHR10996:SF283">
    <property type="entry name" value="GLYOXYLATE_HYDROXYPYRUVATE REDUCTASE B"/>
    <property type="match status" value="1"/>
</dbReference>
<comment type="catalytic activity">
    <reaction evidence="4">
        <text>glycolate + NADP(+) = glyoxylate + NADPH + H(+)</text>
        <dbReference type="Rhea" id="RHEA:10992"/>
        <dbReference type="ChEBI" id="CHEBI:15378"/>
        <dbReference type="ChEBI" id="CHEBI:29805"/>
        <dbReference type="ChEBI" id="CHEBI:36655"/>
        <dbReference type="ChEBI" id="CHEBI:57783"/>
        <dbReference type="ChEBI" id="CHEBI:58349"/>
        <dbReference type="EC" id="1.1.1.79"/>
    </reaction>
</comment>
<dbReference type="EC" id="1.1.1.79" evidence="6"/>
<dbReference type="PANTHER" id="PTHR10996">
    <property type="entry name" value="2-HYDROXYACID DEHYDROGENASE-RELATED"/>
    <property type="match status" value="1"/>
</dbReference>
<evidence type="ECO:0000256" key="5">
    <source>
        <dbReference type="ARBA" id="ARBA00061278"/>
    </source>
</evidence>
<evidence type="ECO:0000256" key="6">
    <source>
        <dbReference type="ARBA" id="ARBA00066661"/>
    </source>
</evidence>
<evidence type="ECO:0000259" key="11">
    <source>
        <dbReference type="Pfam" id="PF02826"/>
    </source>
</evidence>
<dbReference type="InterPro" id="IPR006140">
    <property type="entry name" value="D-isomer_DH_NAD-bd"/>
</dbReference>
<evidence type="ECO:0000256" key="8">
    <source>
        <dbReference type="ARBA" id="ARBA00073362"/>
    </source>
</evidence>
<dbReference type="InterPro" id="IPR050223">
    <property type="entry name" value="D-isomer_2-hydroxyacid_DH"/>
</dbReference>
<dbReference type="SUPFAM" id="SSF51735">
    <property type="entry name" value="NAD(P)-binding Rossmann-fold domains"/>
    <property type="match status" value="1"/>
</dbReference>
<comment type="similarity">
    <text evidence="5">Belongs to the D-isomer specific 2-hydroxyacid dehydrogenase family. GhrB subfamily.</text>
</comment>
<evidence type="ECO:0000256" key="2">
    <source>
        <dbReference type="ARBA" id="ARBA00051801"/>
    </source>
</evidence>
<dbReference type="SUPFAM" id="SSF52283">
    <property type="entry name" value="Formate/glycerate dehydrogenase catalytic domain-like"/>
    <property type="match status" value="1"/>
</dbReference>
<dbReference type="PROSITE" id="PS00065">
    <property type="entry name" value="D_2_HYDROXYACID_DH_1"/>
    <property type="match status" value="1"/>
</dbReference>
<dbReference type="InterPro" id="IPR036291">
    <property type="entry name" value="NAD(P)-bd_dom_sf"/>
</dbReference>
<accession>A0AB39BZ07</accession>
<evidence type="ECO:0000256" key="7">
    <source>
        <dbReference type="ARBA" id="ARBA00066674"/>
    </source>
</evidence>
<dbReference type="FunFam" id="3.40.50.720:FF:000026">
    <property type="entry name" value="Glyoxylate/hydroxypyruvate reductase B"/>
    <property type="match status" value="1"/>
</dbReference>
<dbReference type="Gene3D" id="3.40.50.720">
    <property type="entry name" value="NAD(P)-binding Rossmann-like Domain"/>
    <property type="match status" value="2"/>
</dbReference>
<feature type="domain" description="D-isomer specific 2-hydroxyacid dehydrogenase NAD-binding" evidence="11">
    <location>
        <begin position="108"/>
        <end position="286"/>
    </location>
</feature>
<dbReference type="AlphaFoldDB" id="A0AB39BZ07"/>
<dbReference type="EC" id="1.1.1.81" evidence="7"/>
<dbReference type="RefSeq" id="WP_368506065.1">
    <property type="nucleotide sequence ID" value="NZ_CP162551.1"/>
</dbReference>
<reference evidence="12" key="1">
    <citation type="submission" date="2024-07" db="EMBL/GenBank/DDBJ databases">
        <title>Identification and characteristics of an arsenic-resistant bacterial isolate, which belongs to a novel species.</title>
        <authorList>
            <person name="Juszczyk A."/>
            <person name="Kowalczyk A."/>
            <person name="Was K."/>
            <person name="Kosowicz W."/>
            <person name="Budzyn A."/>
            <person name="Latowski D."/>
        </authorList>
    </citation>
    <scope>NUCLEOTIDE SEQUENCE</scope>
    <source>
        <strain evidence="12">As8PL</strain>
    </source>
</reference>
<dbReference type="InterPro" id="IPR029752">
    <property type="entry name" value="D-isomer_DH_CS1"/>
</dbReference>
<evidence type="ECO:0000256" key="4">
    <source>
        <dbReference type="ARBA" id="ARBA00052769"/>
    </source>
</evidence>
<dbReference type="EMBL" id="CP162551">
    <property type="protein sequence ID" value="XDI38858.1"/>
    <property type="molecule type" value="Genomic_DNA"/>
</dbReference>
<dbReference type="GO" id="GO:0030267">
    <property type="term" value="F:glyoxylate reductase (NADPH) activity"/>
    <property type="evidence" value="ECO:0007669"/>
    <property type="project" value="UniProtKB-EC"/>
</dbReference>
<dbReference type="CDD" id="cd05301">
    <property type="entry name" value="GDH"/>
    <property type="match status" value="1"/>
</dbReference>
<organism evidence="12">
    <name type="scientific">Alkalihalophilus sp. As8PL</name>
    <dbReference type="NCBI Taxonomy" id="3237103"/>
    <lineage>
        <taxon>Bacteria</taxon>
        <taxon>Bacillati</taxon>
        <taxon>Bacillota</taxon>
        <taxon>Bacilli</taxon>
        <taxon>Bacillales</taxon>
        <taxon>Bacillaceae</taxon>
        <taxon>Alkalihalophilus</taxon>
    </lineage>
</organism>
<sequence>MKVVVTRKLPDSILHQLREEHEVMMWKHENEVMPRDLLLEEVKDADALLTNLTDDINVELYEHAPNLKVVSTMAVGYDNIDIEEARKRGIKVGHTPGVLTDATADLTFALILACGRGLVGAMDVIRKDEWKSWGPFYLTGPEVSGATIGIIGMGRIGEAVAKRAAGFSMNILYHNRSRKKEAEATLGATYVSMEELLQKSDYVVLLAPSTPETNKMIGREQFDQMKKTAIFINTSRGTNVDEEALYDVLSNQQIYAAGLDVFEQEPISANHPLMSLSNVTALPHIGSAAIDTRMKMAQMAADHIVEGLAGRNLSHEVKRKG</sequence>
<keyword evidence="1 9" id="KW-0560">Oxidoreductase</keyword>
<protein>
    <recommendedName>
        <fullName evidence="8">Glyoxylate/hydroxypyruvate reductase B</fullName>
        <ecNumber evidence="6">1.1.1.79</ecNumber>
        <ecNumber evidence="7">1.1.1.81</ecNumber>
    </recommendedName>
</protein>
<dbReference type="GO" id="GO:0016618">
    <property type="term" value="F:hydroxypyruvate reductase [NAD(P)H] activity"/>
    <property type="evidence" value="ECO:0007669"/>
    <property type="project" value="UniProtKB-EC"/>
</dbReference>
<evidence type="ECO:0000256" key="9">
    <source>
        <dbReference type="RuleBase" id="RU003719"/>
    </source>
</evidence>
<feature type="domain" description="D-isomer specific 2-hydroxyacid dehydrogenase catalytic" evidence="10">
    <location>
        <begin position="3"/>
        <end position="317"/>
    </location>
</feature>
<evidence type="ECO:0000259" key="10">
    <source>
        <dbReference type="Pfam" id="PF00389"/>
    </source>
</evidence>
<dbReference type="Pfam" id="PF00389">
    <property type="entry name" value="2-Hacid_dh"/>
    <property type="match status" value="1"/>
</dbReference>
<dbReference type="Pfam" id="PF02826">
    <property type="entry name" value="2-Hacid_dh_C"/>
    <property type="match status" value="1"/>
</dbReference>
<comment type="catalytic activity">
    <reaction evidence="2">
        <text>(R)-glycerate + NAD(+) = 3-hydroxypyruvate + NADH + H(+)</text>
        <dbReference type="Rhea" id="RHEA:17905"/>
        <dbReference type="ChEBI" id="CHEBI:15378"/>
        <dbReference type="ChEBI" id="CHEBI:16659"/>
        <dbReference type="ChEBI" id="CHEBI:17180"/>
        <dbReference type="ChEBI" id="CHEBI:57540"/>
        <dbReference type="ChEBI" id="CHEBI:57945"/>
        <dbReference type="EC" id="1.1.1.81"/>
    </reaction>
</comment>
<comment type="catalytic activity">
    <reaction evidence="3">
        <text>(R)-glycerate + NADP(+) = 3-hydroxypyruvate + NADPH + H(+)</text>
        <dbReference type="Rhea" id="RHEA:18657"/>
        <dbReference type="ChEBI" id="CHEBI:15378"/>
        <dbReference type="ChEBI" id="CHEBI:16659"/>
        <dbReference type="ChEBI" id="CHEBI:17180"/>
        <dbReference type="ChEBI" id="CHEBI:57783"/>
        <dbReference type="ChEBI" id="CHEBI:58349"/>
        <dbReference type="EC" id="1.1.1.81"/>
    </reaction>
</comment>
<gene>
    <name evidence="12" type="ORF">AB3N04_14795</name>
</gene>
<evidence type="ECO:0000256" key="3">
    <source>
        <dbReference type="ARBA" id="ARBA00052239"/>
    </source>
</evidence>
<name>A0AB39BZ07_9BACI</name>
<evidence type="ECO:0000256" key="1">
    <source>
        <dbReference type="ARBA" id="ARBA00023002"/>
    </source>
</evidence>
<dbReference type="GO" id="GO:0005829">
    <property type="term" value="C:cytosol"/>
    <property type="evidence" value="ECO:0007669"/>
    <property type="project" value="TreeGrafter"/>
</dbReference>
<evidence type="ECO:0000313" key="12">
    <source>
        <dbReference type="EMBL" id="XDI38858.1"/>
    </source>
</evidence>
<dbReference type="GO" id="GO:0051287">
    <property type="term" value="F:NAD binding"/>
    <property type="evidence" value="ECO:0007669"/>
    <property type="project" value="InterPro"/>
</dbReference>
<proteinExistence type="inferred from homology"/>
<dbReference type="InterPro" id="IPR006139">
    <property type="entry name" value="D-isomer_2_OHA_DH_cat_dom"/>
</dbReference>